<dbReference type="EnsemblProtists" id="EOD26626">
    <property type="protein sequence ID" value="EOD26626"/>
    <property type="gene ID" value="EMIHUDRAFT_115035"/>
</dbReference>
<dbReference type="AlphaFoldDB" id="A0A0D3JSZ1"/>
<feature type="domain" description="BD-FAE-like" evidence="2">
    <location>
        <begin position="62"/>
        <end position="168"/>
    </location>
</feature>
<dbReference type="PaxDb" id="2903-EOD26626"/>
<dbReference type="STRING" id="2903.R1EUH8"/>
<protein>
    <recommendedName>
        <fullName evidence="2">BD-FAE-like domain-containing protein</fullName>
    </recommendedName>
</protein>
<dbReference type="PANTHER" id="PTHR48081">
    <property type="entry name" value="AB HYDROLASE SUPERFAMILY PROTEIN C4A8.06C"/>
    <property type="match status" value="1"/>
</dbReference>
<evidence type="ECO:0000313" key="3">
    <source>
        <dbReference type="EnsemblProtists" id="EOD26626"/>
    </source>
</evidence>
<reference evidence="4" key="1">
    <citation type="journal article" date="2013" name="Nature">
        <title>Pan genome of the phytoplankton Emiliania underpins its global distribution.</title>
        <authorList>
            <person name="Read B.A."/>
            <person name="Kegel J."/>
            <person name="Klute M.J."/>
            <person name="Kuo A."/>
            <person name="Lefebvre S.C."/>
            <person name="Maumus F."/>
            <person name="Mayer C."/>
            <person name="Miller J."/>
            <person name="Monier A."/>
            <person name="Salamov A."/>
            <person name="Young J."/>
            <person name="Aguilar M."/>
            <person name="Claverie J.M."/>
            <person name="Frickenhaus S."/>
            <person name="Gonzalez K."/>
            <person name="Herman E.K."/>
            <person name="Lin Y.C."/>
            <person name="Napier J."/>
            <person name="Ogata H."/>
            <person name="Sarno A.F."/>
            <person name="Shmutz J."/>
            <person name="Schroeder D."/>
            <person name="de Vargas C."/>
            <person name="Verret F."/>
            <person name="von Dassow P."/>
            <person name="Valentin K."/>
            <person name="Van de Peer Y."/>
            <person name="Wheeler G."/>
            <person name="Dacks J.B."/>
            <person name="Delwiche C.F."/>
            <person name="Dyhrman S.T."/>
            <person name="Glockner G."/>
            <person name="John U."/>
            <person name="Richards T."/>
            <person name="Worden A.Z."/>
            <person name="Zhang X."/>
            <person name="Grigoriev I.V."/>
            <person name="Allen A.E."/>
            <person name="Bidle K."/>
            <person name="Borodovsky M."/>
            <person name="Bowler C."/>
            <person name="Brownlee C."/>
            <person name="Cock J.M."/>
            <person name="Elias M."/>
            <person name="Gladyshev V.N."/>
            <person name="Groth M."/>
            <person name="Guda C."/>
            <person name="Hadaegh A."/>
            <person name="Iglesias-Rodriguez M.D."/>
            <person name="Jenkins J."/>
            <person name="Jones B.M."/>
            <person name="Lawson T."/>
            <person name="Leese F."/>
            <person name="Lindquist E."/>
            <person name="Lobanov A."/>
            <person name="Lomsadze A."/>
            <person name="Malik S.B."/>
            <person name="Marsh M.E."/>
            <person name="Mackinder L."/>
            <person name="Mock T."/>
            <person name="Mueller-Roeber B."/>
            <person name="Pagarete A."/>
            <person name="Parker M."/>
            <person name="Probert I."/>
            <person name="Quesneville H."/>
            <person name="Raines C."/>
            <person name="Rensing S.A."/>
            <person name="Riano-Pachon D.M."/>
            <person name="Richier S."/>
            <person name="Rokitta S."/>
            <person name="Shiraiwa Y."/>
            <person name="Soanes D.M."/>
            <person name="van der Giezen M."/>
            <person name="Wahlund T.M."/>
            <person name="Williams B."/>
            <person name="Wilson W."/>
            <person name="Wolfe G."/>
            <person name="Wurch L.L."/>
        </authorList>
    </citation>
    <scope>NUCLEOTIDE SEQUENCE</scope>
</reference>
<evidence type="ECO:0000313" key="4">
    <source>
        <dbReference type="Proteomes" id="UP000013827"/>
    </source>
</evidence>
<dbReference type="Gene3D" id="3.40.50.1820">
    <property type="entry name" value="alpha/beta hydrolase"/>
    <property type="match status" value="1"/>
</dbReference>
<reference evidence="3" key="2">
    <citation type="submission" date="2024-10" db="UniProtKB">
        <authorList>
            <consortium name="EnsemblProtists"/>
        </authorList>
    </citation>
    <scope>IDENTIFICATION</scope>
</reference>
<dbReference type="InterPro" id="IPR049492">
    <property type="entry name" value="BD-FAE-like_dom"/>
</dbReference>
<keyword evidence="4" id="KW-1185">Reference proteome</keyword>
<name>A0A0D3JSZ1_EMIH1</name>
<dbReference type="SUPFAM" id="SSF53474">
    <property type="entry name" value="alpha/beta-Hydrolases"/>
    <property type="match status" value="1"/>
</dbReference>
<evidence type="ECO:0000256" key="1">
    <source>
        <dbReference type="ARBA" id="ARBA00022801"/>
    </source>
</evidence>
<dbReference type="PANTHER" id="PTHR48081:SF33">
    <property type="entry name" value="KYNURENINE FORMAMIDASE"/>
    <property type="match status" value="1"/>
</dbReference>
<dbReference type="eggNOG" id="KOG1516">
    <property type="taxonomic scope" value="Eukaryota"/>
</dbReference>
<dbReference type="InterPro" id="IPR050300">
    <property type="entry name" value="GDXG_lipolytic_enzyme"/>
</dbReference>
<accession>A0A0D3JSZ1</accession>
<organism evidence="3 4">
    <name type="scientific">Emiliania huxleyi (strain CCMP1516)</name>
    <dbReference type="NCBI Taxonomy" id="280463"/>
    <lineage>
        <taxon>Eukaryota</taxon>
        <taxon>Haptista</taxon>
        <taxon>Haptophyta</taxon>
        <taxon>Prymnesiophyceae</taxon>
        <taxon>Isochrysidales</taxon>
        <taxon>Noelaerhabdaceae</taxon>
        <taxon>Emiliania</taxon>
    </lineage>
</organism>
<dbReference type="InterPro" id="IPR029058">
    <property type="entry name" value="AB_hydrolase_fold"/>
</dbReference>
<dbReference type="GO" id="GO:0016787">
    <property type="term" value="F:hydrolase activity"/>
    <property type="evidence" value="ECO:0007669"/>
    <property type="project" value="UniProtKB-KW"/>
</dbReference>
<proteinExistence type="predicted"/>
<dbReference type="Proteomes" id="UP000013827">
    <property type="component" value="Unassembled WGS sequence"/>
</dbReference>
<dbReference type="HOGENOM" id="CLU_832694_0_0_1"/>
<keyword evidence="1" id="KW-0378">Hydrolase</keyword>
<dbReference type="GeneID" id="17272171"/>
<sequence length="334" mass="35761">MLLVSATCLSLSLKTSVKPQSLPSFLVPYNEKALALTDAAIEHDSLSVSRGVSYGPASHQTLDVWAPVTPTTAGLPIVVGIHGGGWENGYPEWAGFGALTVCATPALYITPAYALGLGERQAWPESRDDLLAALRWVVEHAKEYGGDPARIILTGHSAGAHLAACLGLDPPLLRSAGVSPSAIKALFLVSGPVGLRAQDFAPAHWLWRFWVGRPLIWWLYRKGVSPNLRAVVGSPPEPTAVLAASPLARLAEQDPAELPGLVHITYGGKRDFPFCKPQAKRLRAELERLGRSATSAPRVEVLEMSECDHFGTHWALAEPGSEWIAALQAALKES</sequence>
<dbReference type="KEGG" id="ehx:EMIHUDRAFT_115035"/>
<evidence type="ECO:0000259" key="2">
    <source>
        <dbReference type="Pfam" id="PF20434"/>
    </source>
</evidence>
<dbReference type="Pfam" id="PF20434">
    <property type="entry name" value="BD-FAE"/>
    <property type="match status" value="1"/>
</dbReference>
<dbReference type="RefSeq" id="XP_005779055.1">
    <property type="nucleotide sequence ID" value="XM_005778998.1"/>
</dbReference>